<keyword evidence="8" id="KW-0548">Nucleotidyltransferase</keyword>
<dbReference type="SUPFAM" id="SSF56672">
    <property type="entry name" value="DNA/RNA polymerases"/>
    <property type="match status" value="1"/>
</dbReference>
<dbReference type="Pfam" id="PF07727">
    <property type="entry name" value="RVT_2"/>
    <property type="match status" value="1"/>
</dbReference>
<comment type="caution">
    <text evidence="14">The sequence shown here is derived from an EMBL/GenBank/DDBJ whole genome shotgun (WGS) entry which is preliminary data.</text>
</comment>
<evidence type="ECO:0000256" key="8">
    <source>
        <dbReference type="ARBA" id="ARBA00022932"/>
    </source>
</evidence>
<keyword evidence="8" id="KW-0239">DNA-directed DNA polymerase</keyword>
<dbReference type="InterPro" id="IPR043502">
    <property type="entry name" value="DNA/RNA_pol_sf"/>
</dbReference>
<keyword evidence="1" id="KW-0540">Nuclease</keyword>
<evidence type="ECO:0000259" key="13">
    <source>
        <dbReference type="PROSITE" id="PS50994"/>
    </source>
</evidence>
<evidence type="ECO:0000256" key="4">
    <source>
        <dbReference type="ARBA" id="ARBA00022801"/>
    </source>
</evidence>
<name>A0ABQ5AJV2_9ASTR</name>
<feature type="compositionally biased region" description="Pro residues" evidence="12">
    <location>
        <begin position="1679"/>
        <end position="1692"/>
    </location>
</feature>
<evidence type="ECO:0000256" key="3">
    <source>
        <dbReference type="ARBA" id="ARBA00022759"/>
    </source>
</evidence>
<evidence type="ECO:0000256" key="10">
    <source>
        <dbReference type="ARBA" id="ARBA00023268"/>
    </source>
</evidence>
<dbReference type="InterPro" id="IPR039537">
    <property type="entry name" value="Retrotran_Ty1/copia-like"/>
</dbReference>
<evidence type="ECO:0000256" key="6">
    <source>
        <dbReference type="ARBA" id="ARBA00022908"/>
    </source>
</evidence>
<accession>A0ABQ5AJV2</accession>
<feature type="compositionally biased region" description="Low complexity" evidence="12">
    <location>
        <begin position="1693"/>
        <end position="1706"/>
    </location>
</feature>
<organism evidence="14 15">
    <name type="scientific">Tanacetum coccineum</name>
    <dbReference type="NCBI Taxonomy" id="301880"/>
    <lineage>
        <taxon>Eukaryota</taxon>
        <taxon>Viridiplantae</taxon>
        <taxon>Streptophyta</taxon>
        <taxon>Embryophyta</taxon>
        <taxon>Tracheophyta</taxon>
        <taxon>Spermatophyta</taxon>
        <taxon>Magnoliopsida</taxon>
        <taxon>eudicotyledons</taxon>
        <taxon>Gunneridae</taxon>
        <taxon>Pentapetalae</taxon>
        <taxon>asterids</taxon>
        <taxon>campanulids</taxon>
        <taxon>Asterales</taxon>
        <taxon>Asteraceae</taxon>
        <taxon>Asteroideae</taxon>
        <taxon>Anthemideae</taxon>
        <taxon>Anthemidinae</taxon>
        <taxon>Tanacetum</taxon>
    </lineage>
</organism>
<feature type="compositionally biased region" description="Low complexity" evidence="12">
    <location>
        <begin position="1244"/>
        <end position="1257"/>
    </location>
</feature>
<sequence>MTKDRSRLRNFVKKFIGTVRFGNNHFGAIMGYGDYVIDLEVAFRKHTCFVRDLDGVDLIKGSRGTNLYTISVKDMMRSSPIYLLSKASKNKSWLWHRRLNHLNFDTLNDLARKDLVRSLPRLKFESACQLGKSRKATHKPKMINTITEVLHILHVDLCGPLRVQSINRKKYILVIVDDYSRFTWVKFLRSKDETPTFVINLLKQLQVGLNKTVRFVQTDNGTKFNRTLVEAARTMLIFSKAPLFLWAEAVATACYTQNRSLIHTLYNKTLYELVHDKNPDLSFLQIFRALYYPTNDSEDLGKLKAKADIRFFVGYTPNRKGYRIYNKRTRQIMETIHVTFDELTEQTTPVHSSLGPNPNFLTPGPISSRLIPNSAPAIPYVPPTNKDLELLFQPMYDEYFETPMGDHQMTHVPAVPPIVIPTGPSISISFDHDAPSSSHSPSSSTYHSSSVCHGVATVHSFEVNPFAATEHEPFVNMFAPDPNSEASSSRTLTIVTSNQSTQPHEYLHKWTYSHPLDNIIGNPSRPVSTQKQLTTDAMWCFYNSVLSKVKPKNFKSAVTEDCWFQAMQDEIHEFDRLDVWELVPPPDCAMIIALKWIYKVKLDEYGDVLKNKARLVAKGYRQEEGLDFEESFAPVARLEAIRIFLANAASKNMTVYQMDVKTAFLNGELKEEVYVSQPEGFVDPDRPHHVYRLKKALYGLKQAPRAWYDTLSKFLLAQGFSKGVVDPTLFIRKTGKRTLHVQIYVDNIIFASIDPKDCDRFSNEMSSKFQMSMMGQILFFLGLQISQNPRGIFINQSKYANEILKKFDLHKSDPVDTPMVERTKLDEDLLGIPVDQTQYRSMIRSLMYLTASRPDLVFAVCMSKHIDIRHYFIREQVEKGVVELYFVRTEYQLADIFTKALPRERFEFILPWLGMKSMKPETLKHIMVDVNALVEQGPALAPPTRTDEQILPRNRWLPIGKSNCYLNAEKSQSNPIYKIAVDILKHTNFFRAFTASSTIPAIYIQQFWNIICYDRTDGGYKCQLDKQWFNLTKNTLRDALQITPVNNNKAFSSPPTQDTLINFVNGLGYPKEVNHLSNVVTNDMFQPWRALTTIINLCLTGKTNPVLQILWASSIELISIMWKGCGKNSLNPSTPSRKTKRIWHNTLRERRKPLSLPESPLHLPTEEPILGYLKFSAKGTKREVFRMPIPNELITDDIRGADYYNAYLKKVAKHHRYLAGEEVSDPDSPAPKPAKSTKPKITKQAKPVAPKAATKKPQPAPTKPKEKKRKQAKETTEATPPAKRAKAGKVAKKRTLKKSQQLVDEFVDEGIPLTEPGFGDLEAYTQRAIEESLKDAHGAHRGPLPPVVFTETDTGKYQPLPEVEGKGKEKVNAAQAARVLLNLQTLKKKSPTEQYIFQIRTSAPTEPSGHDELSSLYAELGLTESDIESNKEVPPVVKSGAPDEGQAGPNLGIQDEGQVGPNLGNDTVSQTLSTPGVHAGPNLEHIDVEATDTTKANNEKTTSDTEAESMVSVTIHQDTSVIPPMNSPVIDLVSVPDSPTVHRTLPTTTAATATTTTITILTTIPLPPQPQQVSLDSILLNRLRELEQHIADLVDANQALEERLDKHGSRLYGLENQDIPNQASKAVDEIVTDAVDWAMHAPLREQFRTKYNKDQLMSDLSKARKKKKKRQGSPKTPSGSPPHPPHPPPPPAGSSGTSGASGASGSYQLPHPLPPPSNTQGGQFTGTAVPSSSKTAASAEYMAWTMTDTIIKLSISPIPKKASYG</sequence>
<keyword evidence="6" id="KW-0229">DNA integration</keyword>
<feature type="domain" description="Integrase catalytic" evidence="13">
    <location>
        <begin position="136"/>
        <end position="237"/>
    </location>
</feature>
<keyword evidence="4" id="KW-0378">Hydrolase</keyword>
<reference evidence="14" key="2">
    <citation type="submission" date="2022-01" db="EMBL/GenBank/DDBJ databases">
        <authorList>
            <person name="Yamashiro T."/>
            <person name="Shiraishi A."/>
            <person name="Satake H."/>
            <person name="Nakayama K."/>
        </authorList>
    </citation>
    <scope>NUCLEOTIDE SEQUENCE</scope>
</reference>
<evidence type="ECO:0000313" key="14">
    <source>
        <dbReference type="EMBL" id="GJT02960.1"/>
    </source>
</evidence>
<dbReference type="PANTHER" id="PTHR42648">
    <property type="entry name" value="TRANSPOSASE, PUTATIVE-RELATED"/>
    <property type="match status" value="1"/>
</dbReference>
<reference evidence="14" key="1">
    <citation type="journal article" date="2022" name="Int. J. Mol. Sci.">
        <title>Draft Genome of Tanacetum Coccineum: Genomic Comparison of Closely Related Tanacetum-Family Plants.</title>
        <authorList>
            <person name="Yamashiro T."/>
            <person name="Shiraishi A."/>
            <person name="Nakayama K."/>
            <person name="Satake H."/>
        </authorList>
    </citation>
    <scope>NUCLEOTIDE SEQUENCE</scope>
</reference>
<dbReference type="InterPro" id="IPR025724">
    <property type="entry name" value="GAG-pre-integrase_dom"/>
</dbReference>
<dbReference type="PANTHER" id="PTHR42648:SF11">
    <property type="entry name" value="TRANSPOSON TY4-P GAG-POL POLYPROTEIN"/>
    <property type="match status" value="1"/>
</dbReference>
<dbReference type="CDD" id="cd09272">
    <property type="entry name" value="RNase_HI_RT_Ty1"/>
    <property type="match status" value="1"/>
</dbReference>
<dbReference type="InterPro" id="IPR012337">
    <property type="entry name" value="RNaseH-like_sf"/>
</dbReference>
<feature type="region of interest" description="Disordered" evidence="12">
    <location>
        <begin position="1220"/>
        <end position="1293"/>
    </location>
</feature>
<keyword evidence="3" id="KW-0255">Endonuclease</keyword>
<dbReference type="SUPFAM" id="SSF53098">
    <property type="entry name" value="Ribonuclease H-like"/>
    <property type="match status" value="1"/>
</dbReference>
<dbReference type="Pfam" id="PF25597">
    <property type="entry name" value="SH3_retrovirus"/>
    <property type="match status" value="1"/>
</dbReference>
<feature type="coiled-coil region" evidence="11">
    <location>
        <begin position="1583"/>
        <end position="1617"/>
    </location>
</feature>
<dbReference type="Proteomes" id="UP001151760">
    <property type="component" value="Unassembled WGS sequence"/>
</dbReference>
<keyword evidence="5" id="KW-0460">Magnesium</keyword>
<dbReference type="InterPro" id="IPR036397">
    <property type="entry name" value="RNaseH_sf"/>
</dbReference>
<keyword evidence="9" id="KW-0233">DNA recombination</keyword>
<dbReference type="InterPro" id="IPR001584">
    <property type="entry name" value="Integrase_cat-core"/>
</dbReference>
<feature type="compositionally biased region" description="Polar residues" evidence="12">
    <location>
        <begin position="1718"/>
        <end position="1736"/>
    </location>
</feature>
<feature type="region of interest" description="Disordered" evidence="12">
    <location>
        <begin position="1335"/>
        <end position="1368"/>
    </location>
</feature>
<gene>
    <name evidence="14" type="ORF">Tco_0824129</name>
</gene>
<evidence type="ECO:0000256" key="7">
    <source>
        <dbReference type="ARBA" id="ARBA00022918"/>
    </source>
</evidence>
<evidence type="ECO:0000256" key="11">
    <source>
        <dbReference type="SAM" id="Coils"/>
    </source>
</evidence>
<evidence type="ECO:0000256" key="9">
    <source>
        <dbReference type="ARBA" id="ARBA00023172"/>
    </source>
</evidence>
<feature type="region of interest" description="Disordered" evidence="12">
    <location>
        <begin position="1439"/>
        <end position="1464"/>
    </location>
</feature>
<feature type="compositionally biased region" description="Basic residues" evidence="12">
    <location>
        <begin position="1283"/>
        <end position="1293"/>
    </location>
</feature>
<keyword evidence="15" id="KW-1185">Reference proteome</keyword>
<evidence type="ECO:0000313" key="15">
    <source>
        <dbReference type="Proteomes" id="UP001151760"/>
    </source>
</evidence>
<feature type="region of interest" description="Disordered" evidence="12">
    <location>
        <begin position="1660"/>
        <end position="1737"/>
    </location>
</feature>
<dbReference type="Gene3D" id="3.30.420.10">
    <property type="entry name" value="Ribonuclease H-like superfamily/Ribonuclease H"/>
    <property type="match status" value="1"/>
</dbReference>
<dbReference type="InterPro" id="IPR013103">
    <property type="entry name" value="RVT_2"/>
</dbReference>
<protein>
    <submittedName>
        <fullName evidence="14">Ribonuclease H-like domain-containing protein</fullName>
    </submittedName>
</protein>
<keyword evidence="2" id="KW-0479">Metal-binding</keyword>
<dbReference type="EMBL" id="BQNB010012387">
    <property type="protein sequence ID" value="GJT02960.1"/>
    <property type="molecule type" value="Genomic_DNA"/>
</dbReference>
<evidence type="ECO:0000256" key="5">
    <source>
        <dbReference type="ARBA" id="ARBA00022842"/>
    </source>
</evidence>
<evidence type="ECO:0000256" key="2">
    <source>
        <dbReference type="ARBA" id="ARBA00022723"/>
    </source>
</evidence>
<dbReference type="Pfam" id="PF13976">
    <property type="entry name" value="gag_pre-integrs"/>
    <property type="match status" value="1"/>
</dbReference>
<keyword evidence="10" id="KW-0511">Multifunctional enzyme</keyword>
<feature type="compositionally biased region" description="Basic residues" evidence="12">
    <location>
        <begin position="1663"/>
        <end position="1672"/>
    </location>
</feature>
<proteinExistence type="predicted"/>
<keyword evidence="7" id="KW-0695">RNA-directed DNA polymerase</keyword>
<evidence type="ECO:0000256" key="1">
    <source>
        <dbReference type="ARBA" id="ARBA00022722"/>
    </source>
</evidence>
<keyword evidence="8" id="KW-0808">Transferase</keyword>
<dbReference type="PROSITE" id="PS50994">
    <property type="entry name" value="INTEGRASE"/>
    <property type="match status" value="1"/>
</dbReference>
<dbReference type="InterPro" id="IPR057670">
    <property type="entry name" value="SH3_retrovirus"/>
</dbReference>
<keyword evidence="11" id="KW-0175">Coiled coil</keyword>
<evidence type="ECO:0000256" key="12">
    <source>
        <dbReference type="SAM" id="MobiDB-lite"/>
    </source>
</evidence>